<organism evidence="1">
    <name type="scientific">bioreactor metagenome</name>
    <dbReference type="NCBI Taxonomy" id="1076179"/>
    <lineage>
        <taxon>unclassified sequences</taxon>
        <taxon>metagenomes</taxon>
        <taxon>ecological metagenomes</taxon>
    </lineage>
</organism>
<protein>
    <submittedName>
        <fullName evidence="1">Uncharacterized protein</fullName>
    </submittedName>
</protein>
<name>A0A645CQ49_9ZZZZ</name>
<evidence type="ECO:0000313" key="1">
    <source>
        <dbReference type="EMBL" id="MPM79220.1"/>
    </source>
</evidence>
<gene>
    <name evidence="1" type="ORF">SDC9_126253</name>
</gene>
<accession>A0A645CQ49</accession>
<dbReference type="EMBL" id="VSSQ01029191">
    <property type="protein sequence ID" value="MPM79220.1"/>
    <property type="molecule type" value="Genomic_DNA"/>
</dbReference>
<reference evidence="1" key="1">
    <citation type="submission" date="2019-08" db="EMBL/GenBank/DDBJ databases">
        <authorList>
            <person name="Kucharzyk K."/>
            <person name="Murdoch R.W."/>
            <person name="Higgins S."/>
            <person name="Loffler F."/>
        </authorList>
    </citation>
    <scope>NUCLEOTIDE SEQUENCE</scope>
</reference>
<sequence length="136" mass="14053">MASTTSAYLVAIPKSADTHIQKSAPGPPEAMAVATPTMLPVPAVAASAVVMACSGVTDPRFACFCFLNNAPSVTASMCENFLNWTAPVLSVYHTPVPSSSANTTGPQTNPFTAPLILASQLDMPIALSFAYAIIHV</sequence>
<proteinExistence type="predicted"/>
<comment type="caution">
    <text evidence="1">The sequence shown here is derived from an EMBL/GenBank/DDBJ whole genome shotgun (WGS) entry which is preliminary data.</text>
</comment>
<dbReference type="AlphaFoldDB" id="A0A645CQ49"/>